<dbReference type="InParanoid" id="G3HM78"/>
<sequence>MCVGRGAASLYSSGWLGAHCVDKARENLRTSAAYRMLALKGCTATTGLGRVFKWDSPSG</sequence>
<reference evidence="2" key="1">
    <citation type="journal article" date="2011" name="Nat. Biotechnol.">
        <title>The genomic sequence of the Chinese hamster ovary (CHO)-K1 cell line.</title>
        <authorList>
            <person name="Xu X."/>
            <person name="Nagarajan H."/>
            <person name="Lewis N.E."/>
            <person name="Pan S."/>
            <person name="Cai Z."/>
            <person name="Liu X."/>
            <person name="Chen W."/>
            <person name="Xie M."/>
            <person name="Wang W."/>
            <person name="Hammond S."/>
            <person name="Andersen M.R."/>
            <person name="Neff N."/>
            <person name="Passarelli B."/>
            <person name="Koh W."/>
            <person name="Fan H.C."/>
            <person name="Wang J."/>
            <person name="Gui Y."/>
            <person name="Lee K.H."/>
            <person name="Betenbaugh M.J."/>
            <person name="Quake S.R."/>
            <person name="Famili I."/>
            <person name="Palsson B.O."/>
            <person name="Wang J."/>
        </authorList>
    </citation>
    <scope>NUCLEOTIDE SEQUENCE [LARGE SCALE GENOMIC DNA]</scope>
    <source>
        <strain evidence="2">CHO K1 cell line</strain>
    </source>
</reference>
<name>G3HM78_CRIGR</name>
<proteinExistence type="predicted"/>
<organism evidence="1 2">
    <name type="scientific">Cricetulus griseus</name>
    <name type="common">Chinese hamster</name>
    <name type="synonym">Cricetulus barabensis griseus</name>
    <dbReference type="NCBI Taxonomy" id="10029"/>
    <lineage>
        <taxon>Eukaryota</taxon>
        <taxon>Metazoa</taxon>
        <taxon>Chordata</taxon>
        <taxon>Craniata</taxon>
        <taxon>Vertebrata</taxon>
        <taxon>Euteleostomi</taxon>
        <taxon>Mammalia</taxon>
        <taxon>Eutheria</taxon>
        <taxon>Euarchontoglires</taxon>
        <taxon>Glires</taxon>
        <taxon>Rodentia</taxon>
        <taxon>Myomorpha</taxon>
        <taxon>Muroidea</taxon>
        <taxon>Cricetidae</taxon>
        <taxon>Cricetinae</taxon>
        <taxon>Cricetulus</taxon>
    </lineage>
</organism>
<dbReference type="EMBL" id="JH000504">
    <property type="protein sequence ID" value="EGV95502.1"/>
    <property type="molecule type" value="Genomic_DNA"/>
</dbReference>
<dbReference type="Proteomes" id="UP000001075">
    <property type="component" value="Unassembled WGS sequence"/>
</dbReference>
<dbReference type="AlphaFoldDB" id="G3HM78"/>
<evidence type="ECO:0000313" key="1">
    <source>
        <dbReference type="EMBL" id="EGV95502.1"/>
    </source>
</evidence>
<protein>
    <submittedName>
        <fullName evidence="1">Uncharacterized protein</fullName>
    </submittedName>
</protein>
<gene>
    <name evidence="1" type="ORF">I79_011827</name>
</gene>
<evidence type="ECO:0000313" key="2">
    <source>
        <dbReference type="Proteomes" id="UP000001075"/>
    </source>
</evidence>
<accession>G3HM78</accession>